<keyword evidence="3" id="KW-1185">Reference proteome</keyword>
<comment type="caution">
    <text evidence="2">The sequence shown here is derived from an EMBL/GenBank/DDBJ whole genome shotgun (WGS) entry which is preliminary data.</text>
</comment>
<evidence type="ECO:0000313" key="3">
    <source>
        <dbReference type="Proteomes" id="UP001610432"/>
    </source>
</evidence>
<organism evidence="2 3">
    <name type="scientific">Aspergillus lucknowensis</name>
    <dbReference type="NCBI Taxonomy" id="176173"/>
    <lineage>
        <taxon>Eukaryota</taxon>
        <taxon>Fungi</taxon>
        <taxon>Dikarya</taxon>
        <taxon>Ascomycota</taxon>
        <taxon>Pezizomycotina</taxon>
        <taxon>Eurotiomycetes</taxon>
        <taxon>Eurotiomycetidae</taxon>
        <taxon>Eurotiales</taxon>
        <taxon>Aspergillaceae</taxon>
        <taxon>Aspergillus</taxon>
        <taxon>Aspergillus subgen. Nidulantes</taxon>
    </lineage>
</organism>
<keyword evidence="1" id="KW-1133">Transmembrane helix</keyword>
<name>A0ABR4LW43_9EURO</name>
<evidence type="ECO:0000313" key="2">
    <source>
        <dbReference type="EMBL" id="KAL2868704.1"/>
    </source>
</evidence>
<keyword evidence="1" id="KW-0812">Transmembrane</keyword>
<feature type="transmembrane region" description="Helical" evidence="1">
    <location>
        <begin position="42"/>
        <end position="61"/>
    </location>
</feature>
<dbReference type="GeneID" id="98143544"/>
<accession>A0ABR4LW43</accession>
<dbReference type="EMBL" id="JBFXLQ010000012">
    <property type="protein sequence ID" value="KAL2868704.1"/>
    <property type="molecule type" value="Genomic_DNA"/>
</dbReference>
<dbReference type="RefSeq" id="XP_070887683.1">
    <property type="nucleotide sequence ID" value="XM_071028472.1"/>
</dbReference>
<proteinExistence type="predicted"/>
<gene>
    <name evidence="2" type="ORF">BJX67DRAFT_34693</name>
</gene>
<evidence type="ECO:0000256" key="1">
    <source>
        <dbReference type="SAM" id="Phobius"/>
    </source>
</evidence>
<reference evidence="2 3" key="1">
    <citation type="submission" date="2024-07" db="EMBL/GenBank/DDBJ databases">
        <title>Section-level genome sequencing and comparative genomics of Aspergillus sections Usti and Cavernicolus.</title>
        <authorList>
            <consortium name="Lawrence Berkeley National Laboratory"/>
            <person name="Nybo J.L."/>
            <person name="Vesth T.C."/>
            <person name="Theobald S."/>
            <person name="Frisvad J.C."/>
            <person name="Larsen T.O."/>
            <person name="Kjaerboelling I."/>
            <person name="Rothschild-Mancinelli K."/>
            <person name="Lyhne E.K."/>
            <person name="Kogle M.E."/>
            <person name="Barry K."/>
            <person name="Clum A."/>
            <person name="Na H."/>
            <person name="Ledsgaard L."/>
            <person name="Lin J."/>
            <person name="Lipzen A."/>
            <person name="Kuo A."/>
            <person name="Riley R."/>
            <person name="Mondo S."/>
            <person name="Labutti K."/>
            <person name="Haridas S."/>
            <person name="Pangalinan J."/>
            <person name="Salamov A.A."/>
            <person name="Simmons B.A."/>
            <person name="Magnuson J.K."/>
            <person name="Chen J."/>
            <person name="Drula E."/>
            <person name="Henrissat B."/>
            <person name="Wiebenga A."/>
            <person name="Lubbers R.J."/>
            <person name="Gomes A.C."/>
            <person name="Macurrencykelacurrency M.R."/>
            <person name="Stajich J."/>
            <person name="Grigoriev I.V."/>
            <person name="Mortensen U.H."/>
            <person name="De Vries R.P."/>
            <person name="Baker S.E."/>
            <person name="Andersen M.R."/>
        </authorList>
    </citation>
    <scope>NUCLEOTIDE SEQUENCE [LARGE SCALE GENOMIC DNA]</scope>
    <source>
        <strain evidence="2 3">CBS 449.75</strain>
    </source>
</reference>
<dbReference type="Proteomes" id="UP001610432">
    <property type="component" value="Unassembled WGS sequence"/>
</dbReference>
<protein>
    <submittedName>
        <fullName evidence="2">Uncharacterized protein</fullName>
    </submittedName>
</protein>
<keyword evidence="1" id="KW-0472">Membrane</keyword>
<sequence>MFVSTKRRQAEQPVSEERLPVPWRLVGIWVPQIWDWENEEKQSNTCIMLVLLLLAALFFTVGKNASTNWADHKVSIDGLPRATQRFATKQRQRVQVIIFPGCTPLIINESLFSEPL</sequence>